<evidence type="ECO:0000313" key="1">
    <source>
        <dbReference type="EMBL" id="CCC99805.1"/>
    </source>
</evidence>
<proteinExistence type="predicted"/>
<dbReference type="EMBL" id="HE577328">
    <property type="protein sequence ID" value="CCC99805.1"/>
    <property type="molecule type" value="Genomic_DNA"/>
</dbReference>
<name>A0A9P1NNF8_9PROT</name>
<keyword evidence="2" id="KW-1185">Reference proteome</keyword>
<dbReference type="KEGG" id="abs:AZOBR_p120123"/>
<dbReference type="AlphaFoldDB" id="A0A9P1NNF8"/>
<gene>
    <name evidence="1" type="ORF">AZOBR_p120123</name>
</gene>
<accession>A0A9P1NNF8</accession>
<dbReference type="Proteomes" id="UP000007319">
    <property type="component" value="Plasmid AZOBR_p1"/>
</dbReference>
<geneLocation type="plasmid" evidence="1 2">
    <name>AZOBR_p1</name>
</geneLocation>
<keyword evidence="1" id="KW-0614">Plasmid</keyword>
<organism evidence="1 2">
    <name type="scientific">Azospirillum baldaniorum</name>
    <dbReference type="NCBI Taxonomy" id="1064539"/>
    <lineage>
        <taxon>Bacteria</taxon>
        <taxon>Pseudomonadati</taxon>
        <taxon>Pseudomonadota</taxon>
        <taxon>Alphaproteobacteria</taxon>
        <taxon>Rhodospirillales</taxon>
        <taxon>Azospirillaceae</taxon>
        <taxon>Azospirillum</taxon>
    </lineage>
</organism>
<sequence length="283" mass="30421">MTVGVVDFLEVVDVQHDRRQRLAAALRPRHLIGGPRHEAPAVQRPGQGIGGGEPFQLALHVDHAGGGEQPGAQPCQVQRLAQELVGAVLHHFEELVGDAAGNHQHQVEVPFPLRRAQVPADLHPLRLADAEIDERDVDGLVAAAGQGHLAAFGKSRLMAEALKLLAQHRARHARIVHHQNPHAASTTIASEKHKALKETLQPYGFSNEPASRGCKRRLGWETHKCKRKSGGGWGGIRTHGGVAPTPVFKTGALNRSATHPINAFKDLALHVGGPSSADPRFDP</sequence>
<evidence type="ECO:0000313" key="2">
    <source>
        <dbReference type="Proteomes" id="UP000007319"/>
    </source>
</evidence>
<protein>
    <submittedName>
        <fullName evidence="1">Uncharacterized protein</fullName>
    </submittedName>
</protein>
<reference evidence="1 2" key="1">
    <citation type="journal article" date="2011" name="PLoS Genet.">
        <title>Azospirillum genomes reveal transition of bacteria from aquatic to terrestrial environments.</title>
        <authorList>
            <person name="Wisniewski-Dye F."/>
            <person name="Borziak K."/>
            <person name="Khalsa-Moyers G."/>
            <person name="Alexandre G."/>
            <person name="Sukharnikov L.O."/>
            <person name="Wuichet K."/>
            <person name="Hurst G.B."/>
            <person name="McDonald W.H."/>
            <person name="Robertson J.S."/>
            <person name="Barbe V."/>
            <person name="Calteau A."/>
            <person name="Rouy Z."/>
            <person name="Mangenot S."/>
            <person name="Prigent-Combaret C."/>
            <person name="Normand P."/>
            <person name="Boyer M."/>
            <person name="Siguier P."/>
            <person name="Dessaux Y."/>
            <person name="Elmerich C."/>
            <person name="Condemine G."/>
            <person name="Krishnen G."/>
            <person name="Kennedy I."/>
            <person name="Paterson A.H."/>
            <person name="Gonzalez V."/>
            <person name="Mavingui P."/>
            <person name="Zhulin I.B."/>
        </authorList>
    </citation>
    <scope>NUCLEOTIDE SEQUENCE [LARGE SCALE GENOMIC DNA]</scope>
    <source>
        <strain evidence="1 2">Sp245</strain>
    </source>
</reference>